<evidence type="ECO:0000313" key="2">
    <source>
        <dbReference type="Proteomes" id="UP001060085"/>
    </source>
</evidence>
<organism evidence="1 2">
    <name type="scientific">Catharanthus roseus</name>
    <name type="common">Madagascar periwinkle</name>
    <name type="synonym">Vinca rosea</name>
    <dbReference type="NCBI Taxonomy" id="4058"/>
    <lineage>
        <taxon>Eukaryota</taxon>
        <taxon>Viridiplantae</taxon>
        <taxon>Streptophyta</taxon>
        <taxon>Embryophyta</taxon>
        <taxon>Tracheophyta</taxon>
        <taxon>Spermatophyta</taxon>
        <taxon>Magnoliopsida</taxon>
        <taxon>eudicotyledons</taxon>
        <taxon>Gunneridae</taxon>
        <taxon>Pentapetalae</taxon>
        <taxon>asterids</taxon>
        <taxon>lamiids</taxon>
        <taxon>Gentianales</taxon>
        <taxon>Apocynaceae</taxon>
        <taxon>Rauvolfioideae</taxon>
        <taxon>Vinceae</taxon>
        <taxon>Catharanthinae</taxon>
        <taxon>Catharanthus</taxon>
    </lineage>
</organism>
<comment type="caution">
    <text evidence="1">The sequence shown here is derived from an EMBL/GenBank/DDBJ whole genome shotgun (WGS) entry which is preliminary data.</text>
</comment>
<protein>
    <submittedName>
        <fullName evidence="1">Uncharacterized protein</fullName>
    </submittedName>
</protein>
<accession>A0ACC0BH23</accession>
<dbReference type="Proteomes" id="UP001060085">
    <property type="component" value="Linkage Group LG03"/>
</dbReference>
<name>A0ACC0BH23_CATRO</name>
<dbReference type="EMBL" id="CM044703">
    <property type="protein sequence ID" value="KAI5671888.1"/>
    <property type="molecule type" value="Genomic_DNA"/>
</dbReference>
<evidence type="ECO:0000313" key="1">
    <source>
        <dbReference type="EMBL" id="KAI5671888.1"/>
    </source>
</evidence>
<keyword evidence="2" id="KW-1185">Reference proteome</keyword>
<sequence length="168" mass="19532">MVRPRPTVDGRSNFQNILHQNPTGDSRVDGTRIGDENISWDLSLSMIKMRNAWEVKVGDRMRDLLGDAGAARERPLWILEIFLEQIMKYWESPEYKAFYEQNKRNRNEGRGIGDKKRQYVNFHSEEFWTKFHEVRQTVEEETAAIGAPMPDDLQLMASIFGGLSRGQL</sequence>
<proteinExistence type="predicted"/>
<reference evidence="2" key="1">
    <citation type="journal article" date="2023" name="Nat. Plants">
        <title>Single-cell RNA sequencing provides a high-resolution roadmap for understanding the multicellular compartmentation of specialized metabolism.</title>
        <authorList>
            <person name="Sun S."/>
            <person name="Shen X."/>
            <person name="Li Y."/>
            <person name="Li Y."/>
            <person name="Wang S."/>
            <person name="Li R."/>
            <person name="Zhang H."/>
            <person name="Shen G."/>
            <person name="Guo B."/>
            <person name="Wei J."/>
            <person name="Xu J."/>
            <person name="St-Pierre B."/>
            <person name="Chen S."/>
            <person name="Sun C."/>
        </authorList>
    </citation>
    <scope>NUCLEOTIDE SEQUENCE [LARGE SCALE GENOMIC DNA]</scope>
</reference>
<gene>
    <name evidence="1" type="ORF">M9H77_12252</name>
</gene>